<evidence type="ECO:0000256" key="7">
    <source>
        <dbReference type="ARBA" id="ARBA00022801"/>
    </source>
</evidence>
<comment type="cofactor">
    <cofactor evidence="1 12">
        <name>Zn(2+)</name>
        <dbReference type="ChEBI" id="CHEBI:29105"/>
    </cofactor>
</comment>
<dbReference type="NCBIfam" id="NF004064">
    <property type="entry name" value="PRK05578.1"/>
    <property type="match status" value="1"/>
</dbReference>
<keyword evidence="6 12" id="KW-0479">Metal-binding</keyword>
<dbReference type="SUPFAM" id="SSF53927">
    <property type="entry name" value="Cytidine deaminase-like"/>
    <property type="match status" value="1"/>
</dbReference>
<dbReference type="PROSITE" id="PS51747">
    <property type="entry name" value="CYT_DCMP_DEAMINASES_2"/>
    <property type="match status" value="1"/>
</dbReference>
<dbReference type="RefSeq" id="WP_139000663.1">
    <property type="nucleotide sequence ID" value="NZ_BAABAV010000001.1"/>
</dbReference>
<evidence type="ECO:0000256" key="4">
    <source>
        <dbReference type="ARBA" id="ARBA00012783"/>
    </source>
</evidence>
<protein>
    <recommendedName>
        <fullName evidence="5 12">Cytidine deaminase</fullName>
        <ecNumber evidence="4 12">3.5.4.5</ecNumber>
    </recommendedName>
    <alternativeName>
        <fullName evidence="9 12">Cytidine aminohydrolase</fullName>
    </alternativeName>
</protein>
<dbReference type="PROSITE" id="PS00903">
    <property type="entry name" value="CYT_DCMP_DEAMINASES_1"/>
    <property type="match status" value="1"/>
</dbReference>
<dbReference type="Gene3D" id="3.40.140.10">
    <property type="entry name" value="Cytidine Deaminase, domain 2"/>
    <property type="match status" value="1"/>
</dbReference>
<dbReference type="InterPro" id="IPR002125">
    <property type="entry name" value="CMP_dCMP_dom"/>
</dbReference>
<proteinExistence type="inferred from homology"/>
<keyword evidence="8 12" id="KW-0862">Zinc</keyword>
<evidence type="ECO:0000313" key="14">
    <source>
        <dbReference type="EMBL" id="GAA4269427.1"/>
    </source>
</evidence>
<reference evidence="15" key="1">
    <citation type="journal article" date="2019" name="Int. J. Syst. Evol. Microbiol.">
        <title>The Global Catalogue of Microorganisms (GCM) 10K type strain sequencing project: providing services to taxonomists for standard genome sequencing and annotation.</title>
        <authorList>
            <consortium name="The Broad Institute Genomics Platform"/>
            <consortium name="The Broad Institute Genome Sequencing Center for Infectious Disease"/>
            <person name="Wu L."/>
            <person name="Ma J."/>
        </authorList>
    </citation>
    <scope>NUCLEOTIDE SEQUENCE [LARGE SCALE GENOMIC DNA]</scope>
    <source>
        <strain evidence="15">JCM 17452</strain>
    </source>
</reference>
<evidence type="ECO:0000256" key="2">
    <source>
        <dbReference type="ARBA" id="ARBA00003949"/>
    </source>
</evidence>
<evidence type="ECO:0000256" key="3">
    <source>
        <dbReference type="ARBA" id="ARBA00006576"/>
    </source>
</evidence>
<dbReference type="InterPro" id="IPR050202">
    <property type="entry name" value="Cyt/Deoxycyt_deaminase"/>
</dbReference>
<dbReference type="EMBL" id="BAABAV010000001">
    <property type="protein sequence ID" value="GAA4269427.1"/>
    <property type="molecule type" value="Genomic_DNA"/>
</dbReference>
<dbReference type="InterPro" id="IPR016192">
    <property type="entry name" value="APOBEC/CMP_deaminase_Zn-bd"/>
</dbReference>
<dbReference type="Proteomes" id="UP001500027">
    <property type="component" value="Unassembled WGS sequence"/>
</dbReference>
<comment type="function">
    <text evidence="2 12">This enzyme scavenges exogenous and endogenous cytidine and 2'-deoxycytidine for UMP synthesis.</text>
</comment>
<comment type="caution">
    <text evidence="14">The sequence shown here is derived from an EMBL/GenBank/DDBJ whole genome shotgun (WGS) entry which is preliminary data.</text>
</comment>
<dbReference type="Pfam" id="PF00383">
    <property type="entry name" value="dCMP_cyt_deam_1"/>
    <property type="match status" value="1"/>
</dbReference>
<evidence type="ECO:0000256" key="10">
    <source>
        <dbReference type="ARBA" id="ARBA00049252"/>
    </source>
</evidence>
<keyword evidence="7 12" id="KW-0378">Hydrolase</keyword>
<dbReference type="EC" id="3.5.4.5" evidence="4 12"/>
<comment type="similarity">
    <text evidence="3 12">Belongs to the cytidine and deoxycytidylate deaminase family.</text>
</comment>
<dbReference type="PANTHER" id="PTHR11644:SF2">
    <property type="entry name" value="CYTIDINE DEAMINASE"/>
    <property type="match status" value="1"/>
</dbReference>
<comment type="catalytic activity">
    <reaction evidence="10 12">
        <text>2'-deoxycytidine + H2O + H(+) = 2'-deoxyuridine + NH4(+)</text>
        <dbReference type="Rhea" id="RHEA:13433"/>
        <dbReference type="ChEBI" id="CHEBI:15377"/>
        <dbReference type="ChEBI" id="CHEBI:15378"/>
        <dbReference type="ChEBI" id="CHEBI:15698"/>
        <dbReference type="ChEBI" id="CHEBI:16450"/>
        <dbReference type="ChEBI" id="CHEBI:28938"/>
        <dbReference type="EC" id="3.5.4.5"/>
    </reaction>
</comment>
<comment type="catalytic activity">
    <reaction evidence="11 12">
        <text>cytidine + H2O + H(+) = uridine + NH4(+)</text>
        <dbReference type="Rhea" id="RHEA:16069"/>
        <dbReference type="ChEBI" id="CHEBI:15377"/>
        <dbReference type="ChEBI" id="CHEBI:15378"/>
        <dbReference type="ChEBI" id="CHEBI:16704"/>
        <dbReference type="ChEBI" id="CHEBI:17562"/>
        <dbReference type="ChEBI" id="CHEBI:28938"/>
        <dbReference type="EC" id="3.5.4.5"/>
    </reaction>
</comment>
<name>A0ABP8EB25_9FLAO</name>
<evidence type="ECO:0000256" key="11">
    <source>
        <dbReference type="ARBA" id="ARBA00049558"/>
    </source>
</evidence>
<dbReference type="CDD" id="cd01283">
    <property type="entry name" value="cytidine_deaminase"/>
    <property type="match status" value="1"/>
</dbReference>
<evidence type="ECO:0000313" key="15">
    <source>
        <dbReference type="Proteomes" id="UP001500027"/>
    </source>
</evidence>
<evidence type="ECO:0000259" key="13">
    <source>
        <dbReference type="PROSITE" id="PS51747"/>
    </source>
</evidence>
<evidence type="ECO:0000256" key="6">
    <source>
        <dbReference type="ARBA" id="ARBA00022723"/>
    </source>
</evidence>
<dbReference type="PANTHER" id="PTHR11644">
    <property type="entry name" value="CYTIDINE DEAMINASE"/>
    <property type="match status" value="1"/>
</dbReference>
<gene>
    <name evidence="14" type="primary">cdd</name>
    <name evidence="14" type="ORF">GCM10022257_15280</name>
</gene>
<organism evidence="14 15">
    <name type="scientific">Hyunsoonleella aestuarii</name>
    <dbReference type="NCBI Taxonomy" id="912802"/>
    <lineage>
        <taxon>Bacteria</taxon>
        <taxon>Pseudomonadati</taxon>
        <taxon>Bacteroidota</taxon>
        <taxon>Flavobacteriia</taxon>
        <taxon>Flavobacteriales</taxon>
        <taxon>Flavobacteriaceae</taxon>
    </lineage>
</organism>
<evidence type="ECO:0000256" key="5">
    <source>
        <dbReference type="ARBA" id="ARBA00018266"/>
    </source>
</evidence>
<accession>A0ABP8EB25</accession>
<evidence type="ECO:0000256" key="9">
    <source>
        <dbReference type="ARBA" id="ARBA00032005"/>
    </source>
</evidence>
<evidence type="ECO:0000256" key="12">
    <source>
        <dbReference type="RuleBase" id="RU364006"/>
    </source>
</evidence>
<dbReference type="InterPro" id="IPR016193">
    <property type="entry name" value="Cytidine_deaminase-like"/>
</dbReference>
<feature type="domain" description="CMP/dCMP-type deaminase" evidence="13">
    <location>
        <begin position="21"/>
        <end position="158"/>
    </location>
</feature>
<sequence>MKEVKIESTLFVYESIDELSEDVFLLIQKAIKSREMAYAPYSEFKVGAAILLDNGEVVTGNNQENASYPSGLCAERTAIYYAGANYPDAKIVRMAISASSNNNITTKPIPPCGACRQAIAEYEIKQNVPIEIYFMGKTGNVMRSNSLSDLLPLVFDKSQL</sequence>
<evidence type="ECO:0000256" key="1">
    <source>
        <dbReference type="ARBA" id="ARBA00001947"/>
    </source>
</evidence>
<evidence type="ECO:0000256" key="8">
    <source>
        <dbReference type="ARBA" id="ARBA00022833"/>
    </source>
</evidence>
<dbReference type="InterPro" id="IPR006262">
    <property type="entry name" value="Cyt_deam_tetra"/>
</dbReference>
<dbReference type="NCBIfam" id="TIGR01354">
    <property type="entry name" value="cyt_deam_tetra"/>
    <property type="match status" value="1"/>
</dbReference>
<keyword evidence="15" id="KW-1185">Reference proteome</keyword>